<feature type="domain" description="CTLH" evidence="7">
    <location>
        <begin position="90"/>
        <end position="143"/>
    </location>
</feature>
<keyword evidence="4" id="KW-0677">Repeat</keyword>
<gene>
    <name evidence="9" type="primary">LOC106178121</name>
</gene>
<evidence type="ECO:0000256" key="1">
    <source>
        <dbReference type="ARBA" id="ARBA00004496"/>
    </source>
</evidence>
<dbReference type="FunFam" id="2.130.10.10:FF:000087">
    <property type="entry name" value="WD repeat-containing protein 26 homolog"/>
    <property type="match status" value="1"/>
</dbReference>
<evidence type="ECO:0000256" key="6">
    <source>
        <dbReference type="SAM" id="MobiDB-lite"/>
    </source>
</evidence>
<feature type="repeat" description="WD" evidence="5">
    <location>
        <begin position="521"/>
        <end position="553"/>
    </location>
</feature>
<proteinExistence type="predicted"/>
<feature type="repeat" description="WD" evidence="5">
    <location>
        <begin position="263"/>
        <end position="304"/>
    </location>
</feature>
<keyword evidence="2" id="KW-0963">Cytoplasm</keyword>
<dbReference type="InterPro" id="IPR020472">
    <property type="entry name" value="WD40_PAC1"/>
</dbReference>
<evidence type="ECO:0000313" key="8">
    <source>
        <dbReference type="Proteomes" id="UP000085678"/>
    </source>
</evidence>
<name>A0A1S3K288_LINAN</name>
<evidence type="ECO:0000259" key="7">
    <source>
        <dbReference type="PROSITE" id="PS50897"/>
    </source>
</evidence>
<dbReference type="RefSeq" id="XP_013416632.1">
    <property type="nucleotide sequence ID" value="XM_013561178.1"/>
</dbReference>
<dbReference type="PROSITE" id="PS50896">
    <property type="entry name" value="LISH"/>
    <property type="match status" value="1"/>
</dbReference>
<dbReference type="InterPro" id="IPR015943">
    <property type="entry name" value="WD40/YVTN_repeat-like_dom_sf"/>
</dbReference>
<dbReference type="CDD" id="cd00200">
    <property type="entry name" value="WD40"/>
    <property type="match status" value="1"/>
</dbReference>
<dbReference type="PRINTS" id="PR00320">
    <property type="entry name" value="GPROTEINBRPT"/>
</dbReference>
<keyword evidence="3 5" id="KW-0853">WD repeat</keyword>
<dbReference type="Proteomes" id="UP000085678">
    <property type="component" value="Unplaced"/>
</dbReference>
<dbReference type="InterPro" id="IPR019775">
    <property type="entry name" value="WD40_repeat_CS"/>
</dbReference>
<evidence type="ECO:0000256" key="4">
    <source>
        <dbReference type="ARBA" id="ARBA00022737"/>
    </source>
</evidence>
<feature type="compositionally biased region" description="Polar residues" evidence="6">
    <location>
        <begin position="15"/>
        <end position="35"/>
    </location>
</feature>
<dbReference type="Pfam" id="PF00400">
    <property type="entry name" value="WD40"/>
    <property type="match status" value="4"/>
</dbReference>
<dbReference type="GO" id="GO:0005737">
    <property type="term" value="C:cytoplasm"/>
    <property type="evidence" value="ECO:0007669"/>
    <property type="project" value="UniProtKB-SubCell"/>
</dbReference>
<protein>
    <submittedName>
        <fullName evidence="9">WD repeat-containing protein 26</fullName>
    </submittedName>
</protein>
<dbReference type="InParanoid" id="A0A1S3K288"/>
<dbReference type="GO" id="GO:0034657">
    <property type="term" value="C:GID complex"/>
    <property type="evidence" value="ECO:0007669"/>
    <property type="project" value="TreeGrafter"/>
</dbReference>
<dbReference type="SMART" id="SM00668">
    <property type="entry name" value="CTLH"/>
    <property type="match status" value="1"/>
</dbReference>
<dbReference type="Pfam" id="PF21889">
    <property type="entry name" value="TPR1-like_2nd"/>
    <property type="match status" value="1"/>
</dbReference>
<dbReference type="PROSITE" id="PS50082">
    <property type="entry name" value="WD_REPEATS_2"/>
    <property type="match status" value="3"/>
</dbReference>
<dbReference type="OrthoDB" id="972532at2759"/>
<dbReference type="STRING" id="7574.A0A1S3K288"/>
<dbReference type="InterPro" id="IPR006595">
    <property type="entry name" value="CTLH_C"/>
</dbReference>
<dbReference type="FunCoup" id="A0A1S3K288">
    <property type="interactions" value="1694"/>
</dbReference>
<dbReference type="Gene3D" id="2.130.10.10">
    <property type="entry name" value="YVTN repeat-like/Quinoprotein amine dehydrogenase"/>
    <property type="match status" value="2"/>
</dbReference>
<dbReference type="GO" id="GO:0043161">
    <property type="term" value="P:proteasome-mediated ubiquitin-dependent protein catabolic process"/>
    <property type="evidence" value="ECO:0007669"/>
    <property type="project" value="TreeGrafter"/>
</dbReference>
<keyword evidence="8" id="KW-1185">Reference proteome</keyword>
<dbReference type="InterPro" id="IPR054080">
    <property type="entry name" value="TPR1-like_2nd"/>
</dbReference>
<sequence length="574" mass="64766">MQANGCPQHNGEVAASTSSQVHQNGASLTLSNGQAGTETSLARCPKVLTKSDRDIVRLIGQHLRGLGLDRTVDQLIQESGCSLEHHAASKFRSHVMNGEWDKAELDLNELKGLVDSQQGSLKMKFLILEQKYLEYLEDGSVLDALHVLRNELTPLKFNTERVHELSSFMMCNNPEDLREMADWEGKSPEARQKLMERLQSFLPPTVMLPPRRLQTLLNQAIELQKENCPYHNTKYDNDLEAVSLLMDHICSKEDFPCATLQILNDHCDEVWYCKFSPCGTKLATGSKDGTLIIWDINKETHELRHRRTFDGHAYGVACIAWSPDSMYIVACGPEDCSELWLWNVETGDLRVKMSQSPEDSLTCASFHADGKRFITGGTRGQFYQCDLDGNVLDSWEGVRVQGLQCQKDHKVVLASDTHHRIRGYNFDELTDFQVIQEDHPIMSFTIADDGRRTLLNVATQGVHLWDLKDKCLLRKFQGITQGFYSIHSCFGGLNQDFIASGSEDHKVYIWHTKREVPICVLEGHTRTVNCVHWNPKLPSMLASASDDGTVRIWGPQKYCKQEANGCQSGRSTPV</sequence>
<accession>A0A1S3K288</accession>
<comment type="subcellular location">
    <subcellularLocation>
        <location evidence="1">Cytoplasm</location>
    </subcellularLocation>
</comment>
<dbReference type="PROSITE" id="PS00678">
    <property type="entry name" value="WD_REPEATS_1"/>
    <property type="match status" value="1"/>
</dbReference>
<dbReference type="InterPro" id="IPR036322">
    <property type="entry name" value="WD40_repeat_dom_sf"/>
</dbReference>
<dbReference type="InterPro" id="IPR001680">
    <property type="entry name" value="WD40_rpt"/>
</dbReference>
<dbReference type="SMART" id="SM00320">
    <property type="entry name" value="WD40"/>
    <property type="match status" value="6"/>
</dbReference>
<feature type="region of interest" description="Disordered" evidence="6">
    <location>
        <begin position="1"/>
        <end position="35"/>
    </location>
</feature>
<dbReference type="SUPFAM" id="SSF50978">
    <property type="entry name" value="WD40 repeat-like"/>
    <property type="match status" value="1"/>
</dbReference>
<feature type="repeat" description="WD" evidence="5">
    <location>
        <begin position="309"/>
        <end position="340"/>
    </location>
</feature>
<dbReference type="GeneID" id="106178121"/>
<dbReference type="KEGG" id="lak:106178121"/>
<reference evidence="9" key="1">
    <citation type="submission" date="2025-08" db="UniProtKB">
        <authorList>
            <consortium name="RefSeq"/>
        </authorList>
    </citation>
    <scope>IDENTIFICATION</scope>
    <source>
        <tissue evidence="9">Gonads</tissue>
    </source>
</reference>
<dbReference type="PANTHER" id="PTHR22838:SF0">
    <property type="entry name" value="WD REPEAT-CONTAINING PROTEIN 26"/>
    <property type="match status" value="1"/>
</dbReference>
<dbReference type="PANTHER" id="PTHR22838">
    <property type="entry name" value="WD REPEAT PROTEIN 26-RELATED"/>
    <property type="match status" value="1"/>
</dbReference>
<dbReference type="PROSITE" id="PS50294">
    <property type="entry name" value="WD_REPEATS_REGION"/>
    <property type="match status" value="2"/>
</dbReference>
<evidence type="ECO:0000256" key="3">
    <source>
        <dbReference type="ARBA" id="ARBA00022574"/>
    </source>
</evidence>
<dbReference type="InterPro" id="IPR006594">
    <property type="entry name" value="LisH"/>
</dbReference>
<evidence type="ECO:0000256" key="5">
    <source>
        <dbReference type="PROSITE-ProRule" id="PRU00221"/>
    </source>
</evidence>
<dbReference type="PROSITE" id="PS50897">
    <property type="entry name" value="CTLH"/>
    <property type="match status" value="1"/>
</dbReference>
<organism evidence="8 9">
    <name type="scientific">Lingula anatina</name>
    <name type="common">Brachiopod</name>
    <name type="synonym">Lingula unguis</name>
    <dbReference type="NCBI Taxonomy" id="7574"/>
    <lineage>
        <taxon>Eukaryota</taxon>
        <taxon>Metazoa</taxon>
        <taxon>Spiralia</taxon>
        <taxon>Lophotrochozoa</taxon>
        <taxon>Brachiopoda</taxon>
        <taxon>Linguliformea</taxon>
        <taxon>Lingulata</taxon>
        <taxon>Lingulida</taxon>
        <taxon>Linguloidea</taxon>
        <taxon>Lingulidae</taxon>
        <taxon>Lingula</taxon>
    </lineage>
</organism>
<dbReference type="AlphaFoldDB" id="A0A1S3K288"/>
<dbReference type="InterPro" id="IPR051350">
    <property type="entry name" value="WD_repeat-ST_regulator"/>
</dbReference>
<evidence type="ECO:0000256" key="2">
    <source>
        <dbReference type="ARBA" id="ARBA00022490"/>
    </source>
</evidence>
<evidence type="ECO:0000313" key="9">
    <source>
        <dbReference type="RefSeq" id="XP_013416632.1"/>
    </source>
</evidence>